<name>A0ABN2EW44_9ACTN</name>
<evidence type="ECO:0000313" key="2">
    <source>
        <dbReference type="Proteomes" id="UP001500393"/>
    </source>
</evidence>
<comment type="caution">
    <text evidence="1">The sequence shown here is derived from an EMBL/GenBank/DDBJ whole genome shotgun (WGS) entry which is preliminary data.</text>
</comment>
<evidence type="ECO:0000313" key="1">
    <source>
        <dbReference type="EMBL" id="GAA1619863.1"/>
    </source>
</evidence>
<accession>A0ABN2EW44</accession>
<proteinExistence type="predicted"/>
<keyword evidence="2" id="KW-1185">Reference proteome</keyword>
<organism evidence="1 2">
    <name type="scientific">Kribbella sancticallisti</name>
    <dbReference type="NCBI Taxonomy" id="460087"/>
    <lineage>
        <taxon>Bacteria</taxon>
        <taxon>Bacillati</taxon>
        <taxon>Actinomycetota</taxon>
        <taxon>Actinomycetes</taxon>
        <taxon>Propionibacteriales</taxon>
        <taxon>Kribbellaceae</taxon>
        <taxon>Kribbella</taxon>
    </lineage>
</organism>
<dbReference type="RefSeq" id="WP_344222669.1">
    <property type="nucleotide sequence ID" value="NZ_BAAAOS010000073.1"/>
</dbReference>
<sequence length="84" mass="9061">MTQQSLSEVLFVWANSNAMLTGRIKELALAERDPGGTTGLTRQAALGAAAEAIRAVEAARSDVSRAYRDLRVDVPQEFRVDPSS</sequence>
<dbReference type="EMBL" id="BAAAOS010000073">
    <property type="protein sequence ID" value="GAA1619863.1"/>
    <property type="molecule type" value="Genomic_DNA"/>
</dbReference>
<reference evidence="1 2" key="1">
    <citation type="journal article" date="2019" name="Int. J. Syst. Evol. Microbiol.">
        <title>The Global Catalogue of Microorganisms (GCM) 10K type strain sequencing project: providing services to taxonomists for standard genome sequencing and annotation.</title>
        <authorList>
            <consortium name="The Broad Institute Genomics Platform"/>
            <consortium name="The Broad Institute Genome Sequencing Center for Infectious Disease"/>
            <person name="Wu L."/>
            <person name="Ma J."/>
        </authorList>
    </citation>
    <scope>NUCLEOTIDE SEQUENCE [LARGE SCALE GENOMIC DNA]</scope>
    <source>
        <strain evidence="1 2">JCM 14969</strain>
    </source>
</reference>
<protein>
    <submittedName>
        <fullName evidence="1">Uncharacterized protein</fullName>
    </submittedName>
</protein>
<dbReference type="Proteomes" id="UP001500393">
    <property type="component" value="Unassembled WGS sequence"/>
</dbReference>
<gene>
    <name evidence="1" type="ORF">GCM10009789_86900</name>
</gene>